<dbReference type="Proteomes" id="UP000186469">
    <property type="component" value="Unassembled WGS sequence"/>
</dbReference>
<evidence type="ECO:0000313" key="1">
    <source>
        <dbReference type="EMBL" id="SHN66301.1"/>
    </source>
</evidence>
<evidence type="ECO:0000313" key="2">
    <source>
        <dbReference type="Proteomes" id="UP000186469"/>
    </source>
</evidence>
<reference evidence="1 2" key="1">
    <citation type="submission" date="2016-12" db="EMBL/GenBank/DDBJ databases">
        <authorList>
            <person name="Song W.-J."/>
            <person name="Kurnit D.M."/>
        </authorList>
    </citation>
    <scope>NUCLEOTIDE SEQUENCE [LARGE SCALE GENOMIC DNA]</scope>
    <source>
        <strain evidence="1 2">DSM 11393</strain>
    </source>
</reference>
<proteinExistence type="predicted"/>
<sequence length="127" mass="14778">MSQTASEMILSFIYSPELSYSELLETESVLKEELAELLSKYNAFHLLYETSGDTFKVQCSFNEYNTEFCREFARELLEILHQQIEAKIIFVDKEAHSVIAFTLFNHNCEELQLNIPHSKSFEALLVK</sequence>
<organism evidence="1 2">
    <name type="scientific">Desulfovibrio litoralis DSM 11393</name>
    <dbReference type="NCBI Taxonomy" id="1121455"/>
    <lineage>
        <taxon>Bacteria</taxon>
        <taxon>Pseudomonadati</taxon>
        <taxon>Thermodesulfobacteriota</taxon>
        <taxon>Desulfovibrionia</taxon>
        <taxon>Desulfovibrionales</taxon>
        <taxon>Desulfovibrionaceae</taxon>
        <taxon>Desulfovibrio</taxon>
    </lineage>
</organism>
<accession>A0A1M7T6C7</accession>
<name>A0A1M7T6C7_9BACT</name>
<keyword evidence="2" id="KW-1185">Reference proteome</keyword>
<protein>
    <submittedName>
        <fullName evidence="1">Uncharacterized protein</fullName>
    </submittedName>
</protein>
<dbReference type="RefSeq" id="WP_072697302.1">
    <property type="nucleotide sequence ID" value="NZ_FRDI01000007.1"/>
</dbReference>
<dbReference type="EMBL" id="FRDI01000007">
    <property type="protein sequence ID" value="SHN66301.1"/>
    <property type="molecule type" value="Genomic_DNA"/>
</dbReference>
<dbReference type="AlphaFoldDB" id="A0A1M7T6C7"/>
<gene>
    <name evidence="1" type="ORF">SAMN02745728_01613</name>
</gene>
<dbReference type="STRING" id="1121455.SAMN02745728_01613"/>